<evidence type="ECO:0000313" key="2">
    <source>
        <dbReference type="EMBL" id="VDK30199.1"/>
    </source>
</evidence>
<dbReference type="Proteomes" id="UP000267096">
    <property type="component" value="Unassembled WGS sequence"/>
</dbReference>
<evidence type="ECO:0000256" key="1">
    <source>
        <dbReference type="SAM" id="MobiDB-lite"/>
    </source>
</evidence>
<feature type="region of interest" description="Disordered" evidence="1">
    <location>
        <begin position="1"/>
        <end position="34"/>
    </location>
</feature>
<sequence length="93" mass="10683">MFPDFSTAFDGDCAESMEKGDDEDESNKRNDTMADEELSRLLHGLLDRHGVEDQLESRSMKMMFDEMYLPMMWLLDTTCGAMAVESDIDRSMI</sequence>
<gene>
    <name evidence="2" type="ORF">ASIM_LOCUS7848</name>
</gene>
<evidence type="ECO:0000313" key="3">
    <source>
        <dbReference type="Proteomes" id="UP000267096"/>
    </source>
</evidence>
<evidence type="ECO:0000313" key="4">
    <source>
        <dbReference type="WBParaSite" id="ASIM_0000808601-mRNA-1"/>
    </source>
</evidence>
<protein>
    <submittedName>
        <fullName evidence="2 4">Uncharacterized protein</fullName>
    </submittedName>
</protein>
<name>A0A0M3JKB3_ANISI</name>
<accession>A0A0M3JKB3</accession>
<dbReference type="WBParaSite" id="ASIM_0000808601-mRNA-1">
    <property type="protein sequence ID" value="ASIM_0000808601-mRNA-1"/>
    <property type="gene ID" value="ASIM_0000808601"/>
</dbReference>
<proteinExistence type="predicted"/>
<reference evidence="4" key="1">
    <citation type="submission" date="2017-02" db="UniProtKB">
        <authorList>
            <consortium name="WormBaseParasite"/>
        </authorList>
    </citation>
    <scope>IDENTIFICATION</scope>
</reference>
<reference evidence="2 3" key="2">
    <citation type="submission" date="2018-11" db="EMBL/GenBank/DDBJ databases">
        <authorList>
            <consortium name="Pathogen Informatics"/>
        </authorList>
    </citation>
    <scope>NUCLEOTIDE SEQUENCE [LARGE SCALE GENOMIC DNA]</scope>
</reference>
<organism evidence="4">
    <name type="scientific">Anisakis simplex</name>
    <name type="common">Herring worm</name>
    <dbReference type="NCBI Taxonomy" id="6269"/>
    <lineage>
        <taxon>Eukaryota</taxon>
        <taxon>Metazoa</taxon>
        <taxon>Ecdysozoa</taxon>
        <taxon>Nematoda</taxon>
        <taxon>Chromadorea</taxon>
        <taxon>Rhabditida</taxon>
        <taxon>Spirurina</taxon>
        <taxon>Ascaridomorpha</taxon>
        <taxon>Ascaridoidea</taxon>
        <taxon>Anisakidae</taxon>
        <taxon>Anisakis</taxon>
        <taxon>Anisakis simplex complex</taxon>
    </lineage>
</organism>
<dbReference type="AlphaFoldDB" id="A0A0M3JKB3"/>
<feature type="compositionally biased region" description="Acidic residues" evidence="1">
    <location>
        <begin position="12"/>
        <end position="25"/>
    </location>
</feature>
<dbReference type="EMBL" id="UYRR01019891">
    <property type="protein sequence ID" value="VDK30199.1"/>
    <property type="molecule type" value="Genomic_DNA"/>
</dbReference>
<keyword evidence="3" id="KW-1185">Reference proteome</keyword>